<keyword evidence="1" id="KW-0472">Membrane</keyword>
<dbReference type="EMBL" id="JACHIO010000011">
    <property type="protein sequence ID" value="MBB5064531.1"/>
    <property type="molecule type" value="Genomic_DNA"/>
</dbReference>
<evidence type="ECO:0000313" key="2">
    <source>
        <dbReference type="EMBL" id="MBB5064531.1"/>
    </source>
</evidence>
<evidence type="ECO:0000256" key="1">
    <source>
        <dbReference type="SAM" id="Phobius"/>
    </source>
</evidence>
<protein>
    <submittedName>
        <fullName evidence="2">Uncharacterized protein</fullName>
    </submittedName>
</protein>
<keyword evidence="1" id="KW-0812">Transmembrane</keyword>
<proteinExistence type="predicted"/>
<organism evidence="2 3">
    <name type="scientific">Granulicella mallensis</name>
    <dbReference type="NCBI Taxonomy" id="940614"/>
    <lineage>
        <taxon>Bacteria</taxon>
        <taxon>Pseudomonadati</taxon>
        <taxon>Acidobacteriota</taxon>
        <taxon>Terriglobia</taxon>
        <taxon>Terriglobales</taxon>
        <taxon>Acidobacteriaceae</taxon>
        <taxon>Granulicella</taxon>
    </lineage>
</organism>
<accession>A0A7W8EAB7</accession>
<comment type="caution">
    <text evidence="2">The sequence shown here is derived from an EMBL/GenBank/DDBJ whole genome shotgun (WGS) entry which is preliminary data.</text>
</comment>
<reference evidence="2 3" key="1">
    <citation type="submission" date="2020-08" db="EMBL/GenBank/DDBJ databases">
        <title>Genomic Encyclopedia of Type Strains, Phase IV (KMG-V): Genome sequencing to study the core and pangenomes of soil and plant-associated prokaryotes.</title>
        <authorList>
            <person name="Whitman W."/>
        </authorList>
    </citation>
    <scope>NUCLEOTIDE SEQUENCE [LARGE SCALE GENOMIC DNA]</scope>
    <source>
        <strain evidence="2 3">X5P3</strain>
    </source>
</reference>
<evidence type="ECO:0000313" key="3">
    <source>
        <dbReference type="Proteomes" id="UP000584867"/>
    </source>
</evidence>
<gene>
    <name evidence="2" type="ORF">HDF15_002889</name>
</gene>
<dbReference type="AlphaFoldDB" id="A0A7W8EAB7"/>
<sequence>MPASPAPPSTFLPELAAPPALALVPNPLSEFELRQVADFLADFLLYDMEVAMQHSASWYRNQVGDDVCSMNQAIRLRQLTIEVCCSAVDQALEDELKDSEASEFWMAAQIGLKFLLAFVVLAGVWLAVCVTWVEGGSR</sequence>
<feature type="transmembrane region" description="Helical" evidence="1">
    <location>
        <begin position="114"/>
        <end position="133"/>
    </location>
</feature>
<name>A0A7W8EAB7_9BACT</name>
<dbReference type="Proteomes" id="UP000584867">
    <property type="component" value="Unassembled WGS sequence"/>
</dbReference>
<keyword evidence="1" id="KW-1133">Transmembrane helix</keyword>
<dbReference type="RefSeq" id="WP_184256499.1">
    <property type="nucleotide sequence ID" value="NZ_JACHIO010000011.1"/>
</dbReference>